<dbReference type="KEGG" id="mlr:MELLADRAFT_85331"/>
<dbReference type="InParanoid" id="F4SCZ9"/>
<dbReference type="PANTHER" id="PTHR19876:SF1">
    <property type="entry name" value="COATOMER SUBUNIT ALPHA"/>
    <property type="match status" value="1"/>
</dbReference>
<dbReference type="GO" id="GO:0006886">
    <property type="term" value="P:intracellular protein transport"/>
    <property type="evidence" value="ECO:0007669"/>
    <property type="project" value="TreeGrafter"/>
</dbReference>
<dbReference type="InterPro" id="IPR036322">
    <property type="entry name" value="WD40_repeat_dom_sf"/>
</dbReference>
<dbReference type="SUPFAM" id="SSF50978">
    <property type="entry name" value="WD40 repeat-like"/>
    <property type="match status" value="1"/>
</dbReference>
<dbReference type="RefSeq" id="XP_007419253.1">
    <property type="nucleotide sequence ID" value="XM_007419191.1"/>
</dbReference>
<dbReference type="Gene3D" id="2.130.10.10">
    <property type="entry name" value="YVTN repeat-like/Quinoprotein amine dehydrogenase"/>
    <property type="match status" value="1"/>
</dbReference>
<dbReference type="Pfam" id="PF00400">
    <property type="entry name" value="WD40"/>
    <property type="match status" value="1"/>
</dbReference>
<dbReference type="GO" id="GO:0006891">
    <property type="term" value="P:intra-Golgi vesicle-mediated transport"/>
    <property type="evidence" value="ECO:0007669"/>
    <property type="project" value="TreeGrafter"/>
</dbReference>
<dbReference type="PANTHER" id="PTHR19876">
    <property type="entry name" value="COATOMER"/>
    <property type="match status" value="1"/>
</dbReference>
<dbReference type="AlphaFoldDB" id="F4SCZ9"/>
<sequence length="117" mass="13352">MSLLKYNPGIAFHPKPTLLTASLHSGSIQMWSFQMGTSVKRFDKHNGQVCGIAFHPSQPLFVSVGVDYKLQYRSGIKNDDVSFHREHPWIPPASHDQTIQIWNWQSRQCIPILTGHK</sequence>
<dbReference type="OrthoDB" id="10261470at2759"/>
<evidence type="ECO:0000256" key="1">
    <source>
        <dbReference type="ARBA" id="ARBA00022574"/>
    </source>
</evidence>
<keyword evidence="4" id="KW-1185">Reference proteome</keyword>
<dbReference type="GO" id="GO:0006890">
    <property type="term" value="P:retrograde vesicle-mediated transport, Golgi to endoplasmic reticulum"/>
    <property type="evidence" value="ECO:0007669"/>
    <property type="project" value="TreeGrafter"/>
</dbReference>
<evidence type="ECO:0000313" key="3">
    <source>
        <dbReference type="EMBL" id="EGF97466.1"/>
    </source>
</evidence>
<dbReference type="InterPro" id="IPR001680">
    <property type="entry name" value="WD40_rpt"/>
</dbReference>
<dbReference type="Proteomes" id="UP000001072">
    <property type="component" value="Unassembled WGS sequence"/>
</dbReference>
<name>F4SCZ9_MELLP</name>
<organism evidence="4">
    <name type="scientific">Melampsora larici-populina (strain 98AG31 / pathotype 3-4-7)</name>
    <name type="common">Poplar leaf rust fungus</name>
    <dbReference type="NCBI Taxonomy" id="747676"/>
    <lineage>
        <taxon>Eukaryota</taxon>
        <taxon>Fungi</taxon>
        <taxon>Dikarya</taxon>
        <taxon>Basidiomycota</taxon>
        <taxon>Pucciniomycotina</taxon>
        <taxon>Pucciniomycetes</taxon>
        <taxon>Pucciniales</taxon>
        <taxon>Melampsoraceae</taxon>
        <taxon>Melampsora</taxon>
    </lineage>
</organism>
<dbReference type="GO" id="GO:0030126">
    <property type="term" value="C:COPI vesicle coat"/>
    <property type="evidence" value="ECO:0007669"/>
    <property type="project" value="TreeGrafter"/>
</dbReference>
<dbReference type="InterPro" id="IPR015943">
    <property type="entry name" value="WD40/YVTN_repeat-like_dom_sf"/>
</dbReference>
<dbReference type="eggNOG" id="KOG0292">
    <property type="taxonomic scope" value="Eukaryota"/>
</dbReference>
<evidence type="ECO:0000313" key="4">
    <source>
        <dbReference type="Proteomes" id="UP000001072"/>
    </source>
</evidence>
<dbReference type="InterPro" id="IPR050844">
    <property type="entry name" value="Coatomer_complex_subunit"/>
</dbReference>
<gene>
    <name evidence="3" type="ORF">MELLADRAFT_85331</name>
</gene>
<keyword evidence="2" id="KW-0677">Repeat</keyword>
<reference evidence="4" key="1">
    <citation type="journal article" date="2011" name="Proc. Natl. Acad. Sci. U.S.A.">
        <title>Obligate biotrophy features unraveled by the genomic analysis of rust fungi.</title>
        <authorList>
            <person name="Duplessis S."/>
            <person name="Cuomo C.A."/>
            <person name="Lin Y.-C."/>
            <person name="Aerts A."/>
            <person name="Tisserant E."/>
            <person name="Veneault-Fourrey C."/>
            <person name="Joly D.L."/>
            <person name="Hacquard S."/>
            <person name="Amselem J."/>
            <person name="Cantarel B.L."/>
            <person name="Chiu R."/>
            <person name="Coutinho P.M."/>
            <person name="Feau N."/>
            <person name="Field M."/>
            <person name="Frey P."/>
            <person name="Gelhaye E."/>
            <person name="Goldberg J."/>
            <person name="Grabherr M.G."/>
            <person name="Kodira C.D."/>
            <person name="Kohler A."/>
            <person name="Kuees U."/>
            <person name="Lindquist E.A."/>
            <person name="Lucas S.M."/>
            <person name="Mago R."/>
            <person name="Mauceli E."/>
            <person name="Morin E."/>
            <person name="Murat C."/>
            <person name="Pangilinan J.L."/>
            <person name="Park R."/>
            <person name="Pearson M."/>
            <person name="Quesneville H."/>
            <person name="Rouhier N."/>
            <person name="Sakthikumar S."/>
            <person name="Salamov A.A."/>
            <person name="Schmutz J."/>
            <person name="Selles B."/>
            <person name="Shapiro H."/>
            <person name="Tanguay P."/>
            <person name="Tuskan G.A."/>
            <person name="Henrissat B."/>
            <person name="Van de Peer Y."/>
            <person name="Rouze P."/>
            <person name="Ellis J.G."/>
            <person name="Dodds P.N."/>
            <person name="Schein J.E."/>
            <person name="Zhong S."/>
            <person name="Hamelin R.C."/>
            <person name="Grigoriev I.V."/>
            <person name="Szabo L.J."/>
            <person name="Martin F."/>
        </authorList>
    </citation>
    <scope>NUCLEOTIDE SEQUENCE [LARGE SCALE GENOMIC DNA]</scope>
    <source>
        <strain evidence="4">98AG31 / pathotype 3-4-7</strain>
    </source>
</reference>
<keyword evidence="1" id="KW-0853">WD repeat</keyword>
<dbReference type="GeneID" id="18933797"/>
<proteinExistence type="predicted"/>
<dbReference type="EMBL" id="GL883230">
    <property type="protein sequence ID" value="EGF97466.1"/>
    <property type="molecule type" value="Genomic_DNA"/>
</dbReference>
<dbReference type="GO" id="GO:0006888">
    <property type="term" value="P:endoplasmic reticulum to Golgi vesicle-mediated transport"/>
    <property type="evidence" value="ECO:0007669"/>
    <property type="project" value="TreeGrafter"/>
</dbReference>
<dbReference type="STRING" id="747676.F4SCZ9"/>
<protein>
    <submittedName>
        <fullName evidence="3">Uncharacterized protein</fullName>
    </submittedName>
</protein>
<dbReference type="HOGENOM" id="CLU_2085356_0_0_1"/>
<evidence type="ECO:0000256" key="2">
    <source>
        <dbReference type="ARBA" id="ARBA00022737"/>
    </source>
</evidence>
<accession>F4SCZ9</accession>
<dbReference type="VEuPathDB" id="FungiDB:MELLADRAFT_85331"/>